<dbReference type="PANTHER" id="PTHR37042:SF4">
    <property type="entry name" value="OUTER MEMBRANE PROTEIN RV1973"/>
    <property type="match status" value="1"/>
</dbReference>
<evidence type="ECO:0000313" key="4">
    <source>
        <dbReference type="EMBL" id="TVS90180.1"/>
    </source>
</evidence>
<organism evidence="4 5">
    <name type="scientific">Mycobacterium helveticum</name>
    <dbReference type="NCBI Taxonomy" id="2592811"/>
    <lineage>
        <taxon>Bacteria</taxon>
        <taxon>Bacillati</taxon>
        <taxon>Actinomycetota</taxon>
        <taxon>Actinomycetes</taxon>
        <taxon>Mycobacteriales</taxon>
        <taxon>Mycobacteriaceae</taxon>
        <taxon>Mycobacterium</taxon>
    </lineage>
</organism>
<name>A0A557XVX1_9MYCO</name>
<accession>A0A557XVX1</accession>
<evidence type="ECO:0000256" key="1">
    <source>
        <dbReference type="ARBA" id="ARBA00004370"/>
    </source>
</evidence>
<dbReference type="EMBL" id="VMQU01000035">
    <property type="protein sequence ID" value="TVS90180.1"/>
    <property type="molecule type" value="Genomic_DNA"/>
</dbReference>
<dbReference type="RefSeq" id="WP_144950916.1">
    <property type="nucleotide sequence ID" value="NZ_VMQU01000035.1"/>
</dbReference>
<proteinExistence type="predicted"/>
<evidence type="ECO:0000313" key="5">
    <source>
        <dbReference type="Proteomes" id="UP000320513"/>
    </source>
</evidence>
<evidence type="ECO:0000256" key="2">
    <source>
        <dbReference type="ARBA" id="ARBA00023136"/>
    </source>
</evidence>
<dbReference type="Proteomes" id="UP000320513">
    <property type="component" value="Unassembled WGS sequence"/>
</dbReference>
<comment type="subcellular location">
    <subcellularLocation>
        <location evidence="1">Membrane</location>
    </subcellularLocation>
</comment>
<evidence type="ECO:0000256" key="3">
    <source>
        <dbReference type="SAM" id="Phobius"/>
    </source>
</evidence>
<sequence>MEDQQYKSDDLMDAHAPRRLDNWLAVVAVAAIALFVGLAAFAGAVCQPYLADRATAANARKVARTAAAAVTMLWTYTPETIDSLPDRAGQYLGGDFRAQYRKFLQAAIMPTKQAQLTNKADVVGVAVESLKGPDAVALVLINTTATSPLMNNIPSLRHVGYRLAMKQQRSHWLVTAITTISFLDLTPKT</sequence>
<comment type="caution">
    <text evidence="4">The sequence shown here is derived from an EMBL/GenBank/DDBJ whole genome shotgun (WGS) entry which is preliminary data.</text>
</comment>
<keyword evidence="2 3" id="KW-0472">Membrane</keyword>
<keyword evidence="5" id="KW-1185">Reference proteome</keyword>
<reference evidence="4 5" key="1">
    <citation type="submission" date="2019-07" db="EMBL/GenBank/DDBJ databases">
        <title>New Mycobacterium species.</title>
        <authorList>
            <person name="Tortoli E."/>
            <person name="Ghielmetti G."/>
            <person name="Friedel U."/>
            <person name="Trovato A."/>
        </authorList>
    </citation>
    <scope>NUCLEOTIDE SEQUENCE [LARGE SCALE GENOMIC DNA]</scope>
    <source>
        <strain evidence="4 5">16-83</strain>
    </source>
</reference>
<keyword evidence="3" id="KW-0812">Transmembrane</keyword>
<dbReference type="GO" id="GO:0016020">
    <property type="term" value="C:membrane"/>
    <property type="evidence" value="ECO:0007669"/>
    <property type="project" value="UniProtKB-SubCell"/>
</dbReference>
<dbReference type="PANTHER" id="PTHR37042">
    <property type="entry name" value="OUTER MEMBRANE PROTEIN RV1973"/>
    <property type="match status" value="1"/>
</dbReference>
<dbReference type="AlphaFoldDB" id="A0A557XVX1"/>
<feature type="transmembrane region" description="Helical" evidence="3">
    <location>
        <begin position="20"/>
        <end position="45"/>
    </location>
</feature>
<protein>
    <submittedName>
        <fullName evidence="4">Mammalian cell entry protein</fullName>
    </submittedName>
</protein>
<dbReference type="OrthoDB" id="4761205at2"/>
<keyword evidence="3" id="KW-1133">Transmembrane helix</keyword>
<gene>
    <name evidence="4" type="ORF">FPZ47_10380</name>
</gene>